<evidence type="ECO:0000256" key="1">
    <source>
        <dbReference type="ARBA" id="ARBA00004496"/>
    </source>
</evidence>
<comment type="subcellular location">
    <subcellularLocation>
        <location evidence="1">Cytoplasm</location>
    </subcellularLocation>
</comment>
<feature type="region of interest" description="Disordered" evidence="5">
    <location>
        <begin position="224"/>
        <end position="254"/>
    </location>
</feature>
<comment type="similarity">
    <text evidence="2">Belongs to the DCP1 family.</text>
</comment>
<evidence type="ECO:0000256" key="5">
    <source>
        <dbReference type="SAM" id="MobiDB-lite"/>
    </source>
</evidence>
<dbReference type="GO" id="GO:0000932">
    <property type="term" value="C:P-body"/>
    <property type="evidence" value="ECO:0007669"/>
    <property type="project" value="TreeGrafter"/>
</dbReference>
<keyword evidence="7" id="KW-1185">Reference proteome</keyword>
<dbReference type="Gene3D" id="2.30.29.30">
    <property type="entry name" value="Pleckstrin-homology domain (PH domain)/Phosphotyrosine-binding domain (PTB)"/>
    <property type="match status" value="1"/>
</dbReference>
<protein>
    <recommendedName>
        <fullName evidence="8">PH domain-like protein</fullName>
    </recommendedName>
</protein>
<evidence type="ECO:0000256" key="4">
    <source>
        <dbReference type="ARBA" id="ARBA00022664"/>
    </source>
</evidence>
<proteinExistence type="inferred from homology"/>
<keyword evidence="3" id="KW-0963">Cytoplasm</keyword>
<dbReference type="CDD" id="cd13182">
    <property type="entry name" value="EVH1-like_Dcp1"/>
    <property type="match status" value="1"/>
</dbReference>
<comment type="caution">
    <text evidence="6">The sequence shown here is derived from an EMBL/GenBank/DDBJ whole genome shotgun (WGS) entry which is preliminary data.</text>
</comment>
<accession>A0A9P9II16</accession>
<dbReference type="GO" id="GO:0000290">
    <property type="term" value="P:deadenylation-dependent decapping of nuclear-transcribed mRNA"/>
    <property type="evidence" value="ECO:0007669"/>
    <property type="project" value="InterPro"/>
</dbReference>
<keyword evidence="4" id="KW-0507">mRNA processing</keyword>
<dbReference type="InterPro" id="IPR011993">
    <property type="entry name" value="PH-like_dom_sf"/>
</dbReference>
<name>A0A9P9II16_9PLEO</name>
<dbReference type="GO" id="GO:0008047">
    <property type="term" value="F:enzyme activator activity"/>
    <property type="evidence" value="ECO:0007669"/>
    <property type="project" value="InterPro"/>
</dbReference>
<dbReference type="GO" id="GO:0031087">
    <property type="term" value="P:deadenylation-independent decapping of nuclear-transcribed mRNA"/>
    <property type="evidence" value="ECO:0007669"/>
    <property type="project" value="TreeGrafter"/>
</dbReference>
<dbReference type="Pfam" id="PF06058">
    <property type="entry name" value="DCP1"/>
    <property type="match status" value="1"/>
</dbReference>
<dbReference type="GO" id="GO:0003729">
    <property type="term" value="F:mRNA binding"/>
    <property type="evidence" value="ECO:0007669"/>
    <property type="project" value="TreeGrafter"/>
</dbReference>
<dbReference type="SUPFAM" id="SSF50729">
    <property type="entry name" value="PH domain-like"/>
    <property type="match status" value="1"/>
</dbReference>
<dbReference type="Proteomes" id="UP000700596">
    <property type="component" value="Unassembled WGS sequence"/>
</dbReference>
<evidence type="ECO:0000256" key="3">
    <source>
        <dbReference type="ARBA" id="ARBA00022490"/>
    </source>
</evidence>
<organism evidence="6 7">
    <name type="scientific">Dendryphion nanum</name>
    <dbReference type="NCBI Taxonomy" id="256645"/>
    <lineage>
        <taxon>Eukaryota</taxon>
        <taxon>Fungi</taxon>
        <taxon>Dikarya</taxon>
        <taxon>Ascomycota</taxon>
        <taxon>Pezizomycotina</taxon>
        <taxon>Dothideomycetes</taxon>
        <taxon>Pleosporomycetidae</taxon>
        <taxon>Pleosporales</taxon>
        <taxon>Torulaceae</taxon>
        <taxon>Dendryphion</taxon>
    </lineage>
</organism>
<dbReference type="OrthoDB" id="440673at2759"/>
<gene>
    <name evidence="6" type="ORF">B0J11DRAFT_348389</name>
</gene>
<evidence type="ECO:0000256" key="2">
    <source>
        <dbReference type="ARBA" id="ARBA00008778"/>
    </source>
</evidence>
<dbReference type="EMBL" id="JAGMWT010000009">
    <property type="protein sequence ID" value="KAH7122823.1"/>
    <property type="molecule type" value="Genomic_DNA"/>
</dbReference>
<evidence type="ECO:0000313" key="6">
    <source>
        <dbReference type="EMBL" id="KAH7122823.1"/>
    </source>
</evidence>
<dbReference type="AlphaFoldDB" id="A0A9P9II16"/>
<evidence type="ECO:0000313" key="7">
    <source>
        <dbReference type="Proteomes" id="UP000700596"/>
    </source>
</evidence>
<dbReference type="PANTHER" id="PTHR16290:SF0">
    <property type="entry name" value="DECAPPING PROTEIN 1, ISOFORM A"/>
    <property type="match status" value="1"/>
</dbReference>
<evidence type="ECO:0008006" key="8">
    <source>
        <dbReference type="Google" id="ProtNLM"/>
    </source>
</evidence>
<dbReference type="PANTHER" id="PTHR16290">
    <property type="entry name" value="TRANSCRIPTION FACTOR SMIF DECAPPING ENZYME DCP1"/>
    <property type="match status" value="1"/>
</dbReference>
<dbReference type="GO" id="GO:0006397">
    <property type="term" value="P:mRNA processing"/>
    <property type="evidence" value="ECO:0007669"/>
    <property type="project" value="UniProtKB-KW"/>
</dbReference>
<sequence>MPANKPRARAQPPPQPSDYETDAPQVDMPRPPRRSNEQLNLSALQRHYPDITSLLHVASYTVLYVFSLTTNTWEKTGIEGTLFVCQLTPSPIGADRFSVVILNRRALENFDMEITTESDIEITAEYIILQGDQIYGLWVFSEPTPSSTAGARDETVEKILALARQADESRRALEQVAVNGSSAAQQADGGVAMGRQLSLRELFGQQREQDAAWSVHNHHTLAPVPAGQVSGMSSGFAPTPSPGQLGRTDGSGDHLGQLLAKMKQGYNGVG</sequence>
<reference evidence="6" key="1">
    <citation type="journal article" date="2021" name="Nat. Commun.">
        <title>Genetic determinants of endophytism in the Arabidopsis root mycobiome.</title>
        <authorList>
            <person name="Mesny F."/>
            <person name="Miyauchi S."/>
            <person name="Thiergart T."/>
            <person name="Pickel B."/>
            <person name="Atanasova L."/>
            <person name="Karlsson M."/>
            <person name="Huettel B."/>
            <person name="Barry K.W."/>
            <person name="Haridas S."/>
            <person name="Chen C."/>
            <person name="Bauer D."/>
            <person name="Andreopoulos W."/>
            <person name="Pangilinan J."/>
            <person name="LaButti K."/>
            <person name="Riley R."/>
            <person name="Lipzen A."/>
            <person name="Clum A."/>
            <person name="Drula E."/>
            <person name="Henrissat B."/>
            <person name="Kohler A."/>
            <person name="Grigoriev I.V."/>
            <person name="Martin F.M."/>
            <person name="Hacquard S."/>
        </authorList>
    </citation>
    <scope>NUCLEOTIDE SEQUENCE</scope>
    <source>
        <strain evidence="6">MPI-CAGE-CH-0243</strain>
    </source>
</reference>
<feature type="region of interest" description="Disordered" evidence="5">
    <location>
        <begin position="1"/>
        <end position="35"/>
    </location>
</feature>
<dbReference type="InterPro" id="IPR010334">
    <property type="entry name" value="Dcp1"/>
</dbReference>